<evidence type="ECO:0000313" key="6">
    <source>
        <dbReference type="EMBL" id="NQV64499.1"/>
    </source>
</evidence>
<dbReference type="EMBL" id="JABMOJ010000141">
    <property type="protein sequence ID" value="NQV64499.1"/>
    <property type="molecule type" value="Genomic_DNA"/>
</dbReference>
<keyword evidence="3" id="KW-0963">Cytoplasm</keyword>
<dbReference type="PANTHER" id="PTHR47892">
    <property type="entry name" value="UNIVERSAL STRESS PROTEIN E"/>
    <property type="match status" value="1"/>
</dbReference>
<dbReference type="SUPFAM" id="SSF52402">
    <property type="entry name" value="Adenine nucleotide alpha hydrolases-like"/>
    <property type="match status" value="2"/>
</dbReference>
<comment type="function">
    <text evidence="4">Required for resistance to DNA-damaging agents.</text>
</comment>
<comment type="similarity">
    <text evidence="2">Belongs to the universal stress protein A family.</text>
</comment>
<dbReference type="GO" id="GO:0005737">
    <property type="term" value="C:cytoplasm"/>
    <property type="evidence" value="ECO:0007669"/>
    <property type="project" value="UniProtKB-SubCell"/>
</dbReference>
<dbReference type="PANTHER" id="PTHR47892:SF1">
    <property type="entry name" value="UNIVERSAL STRESS PROTEIN E"/>
    <property type="match status" value="1"/>
</dbReference>
<dbReference type="Proteomes" id="UP000754644">
    <property type="component" value="Unassembled WGS sequence"/>
</dbReference>
<reference evidence="6" key="1">
    <citation type="submission" date="2020-05" db="EMBL/GenBank/DDBJ databases">
        <title>Sulfur intermediates as new biogeochemical hubs in an aquatic model microbial ecosystem.</title>
        <authorList>
            <person name="Vigneron A."/>
        </authorList>
    </citation>
    <scope>NUCLEOTIDE SEQUENCE</scope>
    <source>
        <strain evidence="6">Bin.250</strain>
    </source>
</reference>
<dbReference type="InterPro" id="IPR006016">
    <property type="entry name" value="UspA"/>
</dbReference>
<evidence type="ECO:0000256" key="4">
    <source>
        <dbReference type="ARBA" id="ARBA00037131"/>
    </source>
</evidence>
<feature type="domain" description="UspA" evidence="5">
    <location>
        <begin position="174"/>
        <end position="289"/>
    </location>
</feature>
<evidence type="ECO:0000256" key="3">
    <source>
        <dbReference type="ARBA" id="ARBA00022490"/>
    </source>
</evidence>
<organism evidence="6 7">
    <name type="scientific">SAR86 cluster bacterium</name>
    <dbReference type="NCBI Taxonomy" id="2030880"/>
    <lineage>
        <taxon>Bacteria</taxon>
        <taxon>Pseudomonadati</taxon>
        <taxon>Pseudomonadota</taxon>
        <taxon>Gammaproteobacteria</taxon>
        <taxon>SAR86 cluster</taxon>
    </lineage>
</organism>
<evidence type="ECO:0000256" key="1">
    <source>
        <dbReference type="ARBA" id="ARBA00004496"/>
    </source>
</evidence>
<comment type="subcellular location">
    <subcellularLocation>
        <location evidence="1">Cytoplasm</location>
    </subcellularLocation>
</comment>
<accession>A0A973A7A1</accession>
<protein>
    <submittedName>
        <fullName evidence="6">Universal stress protein</fullName>
    </submittedName>
</protein>
<evidence type="ECO:0000259" key="5">
    <source>
        <dbReference type="Pfam" id="PF00582"/>
    </source>
</evidence>
<dbReference type="Gene3D" id="3.40.50.12370">
    <property type="match status" value="1"/>
</dbReference>
<feature type="domain" description="UspA" evidence="5">
    <location>
        <begin position="5"/>
        <end position="146"/>
    </location>
</feature>
<dbReference type="AlphaFoldDB" id="A0A973A7A1"/>
<evidence type="ECO:0000256" key="2">
    <source>
        <dbReference type="ARBA" id="ARBA00008791"/>
    </source>
</evidence>
<evidence type="ECO:0000313" key="7">
    <source>
        <dbReference type="Proteomes" id="UP000754644"/>
    </source>
</evidence>
<gene>
    <name evidence="6" type="ORF">HQ497_03950</name>
</gene>
<name>A0A973A7A1_9GAMM</name>
<comment type="caution">
    <text evidence="6">The sequence shown here is derived from an EMBL/GenBank/DDBJ whole genome shotgun (WGS) entry which is preliminary data.</text>
</comment>
<sequence>MLELKKVLVVVDPEQESQPALDKVLVLAQLEDFEIVLLACDYTDYLVEGYYFDAVDLVRLREEYLTERKVVLEALAEPLRQQGLMVDTQAVWGHPGYKAIVMAAIAAGVDLVVRHTRQHSALSRLFLSNDDWQLIRCCPMPLLLVKEKSWQANPVFLAAVDPKHARHKPQGLDHKILHAAVDLAQSMQGVVHVVHSYSQIPLSGSYLKQAKLEHKQALAKLVSEFDLPIAQIHLLEEAPEFGLKKLEKDLSADVVVMGAISRSIIAEVFVGSTTEKVIDYLLSDVLIIKPDDFNTPLIEKSAS</sequence>
<proteinExistence type="inferred from homology"/>
<dbReference type="Pfam" id="PF00582">
    <property type="entry name" value="Usp"/>
    <property type="match status" value="2"/>
</dbReference>
<dbReference type="PRINTS" id="PR01438">
    <property type="entry name" value="UNVRSLSTRESS"/>
</dbReference>
<dbReference type="InterPro" id="IPR006015">
    <property type="entry name" value="Universal_stress_UspA"/>
</dbReference>